<gene>
    <name evidence="3" type="ORF">EGM88_05285</name>
</gene>
<organism evidence="3 4">
    <name type="scientific">Aureibaculum marinum</name>
    <dbReference type="NCBI Taxonomy" id="2487930"/>
    <lineage>
        <taxon>Bacteria</taxon>
        <taxon>Pseudomonadati</taxon>
        <taxon>Bacteroidota</taxon>
        <taxon>Flavobacteriia</taxon>
        <taxon>Flavobacteriales</taxon>
        <taxon>Flavobacteriaceae</taxon>
        <taxon>Aureibaculum</taxon>
    </lineage>
</organism>
<evidence type="ECO:0000256" key="1">
    <source>
        <dbReference type="SAM" id="SignalP"/>
    </source>
</evidence>
<keyword evidence="1" id="KW-0732">Signal</keyword>
<keyword evidence="4" id="KW-1185">Reference proteome</keyword>
<feature type="chain" id="PRO_5018186310" description="DUF6438 domain-containing protein" evidence="1">
    <location>
        <begin position="19"/>
        <end position="278"/>
    </location>
</feature>
<feature type="signal peptide" evidence="1">
    <location>
        <begin position="1"/>
        <end position="18"/>
    </location>
</feature>
<proteinExistence type="predicted"/>
<comment type="caution">
    <text evidence="3">The sequence shown here is derived from an EMBL/GenBank/DDBJ whole genome shotgun (WGS) entry which is preliminary data.</text>
</comment>
<evidence type="ECO:0000259" key="2">
    <source>
        <dbReference type="Pfam" id="PF20033"/>
    </source>
</evidence>
<dbReference type="Proteomes" id="UP000270856">
    <property type="component" value="Unassembled WGS sequence"/>
</dbReference>
<dbReference type="InterPro" id="IPR045497">
    <property type="entry name" value="DUF6438"/>
</dbReference>
<dbReference type="OrthoDB" id="7172369at2"/>
<protein>
    <recommendedName>
        <fullName evidence="2">DUF6438 domain-containing protein</fullName>
    </recommendedName>
</protein>
<evidence type="ECO:0000313" key="4">
    <source>
        <dbReference type="Proteomes" id="UP000270856"/>
    </source>
</evidence>
<accession>A0A3N4P0S6</accession>
<reference evidence="3 4" key="1">
    <citation type="submission" date="2018-11" db="EMBL/GenBank/DDBJ databases">
        <title>Aureibaculum marinum gen. nov., sp. nov., a member of the family Flavobacteriaceae isolated from the Bohai Sea.</title>
        <authorList>
            <person name="Ji X."/>
        </authorList>
    </citation>
    <scope>NUCLEOTIDE SEQUENCE [LARGE SCALE GENOMIC DNA]</scope>
    <source>
        <strain evidence="3 4">BH-SD17</strain>
    </source>
</reference>
<dbReference type="EMBL" id="RPFJ01000006">
    <property type="protein sequence ID" value="RPD98606.1"/>
    <property type="molecule type" value="Genomic_DNA"/>
</dbReference>
<name>A0A3N4P0S6_9FLAO</name>
<dbReference type="RefSeq" id="WP_123896923.1">
    <property type="nucleotide sequence ID" value="NZ_RPFJ01000006.1"/>
</dbReference>
<sequence length="278" mass="32469">MKNLILLLMLSVVMSVSAQSKASNSLLTKNEWINKDLDYLRFDNDAVVYNFDNIKQEVSFDLDNRKLSFKVNYRLAGDFKTEVFDFKIKEINRNRLVLEPDTNINSSGYNKLDVSAFTKEKQYVFYNRGQLLSKVNFKKLTFHSSTCFGTCPSMSVQVNIDGSVFYRGKSYAKKQGNFVGKLSKNDIYELKKILNRSQLYSIDKNWEQKSKRNDTPRYTYIVDLFDGETIEINTNDQHPVLDKLSDFLLNIDKRAELEKVDKIHNFEKSKLDLYRVSQ</sequence>
<dbReference type="Pfam" id="PF20033">
    <property type="entry name" value="DUF6438"/>
    <property type="match status" value="1"/>
</dbReference>
<evidence type="ECO:0000313" key="3">
    <source>
        <dbReference type="EMBL" id="RPD98606.1"/>
    </source>
</evidence>
<feature type="domain" description="DUF6438" evidence="2">
    <location>
        <begin position="139"/>
        <end position="252"/>
    </location>
</feature>
<dbReference type="AlphaFoldDB" id="A0A3N4P0S6"/>